<dbReference type="AlphaFoldDB" id="A0A9K3PLI9"/>
<protein>
    <recommendedName>
        <fullName evidence="4">LysM domain-containing protein</fullName>
    </recommendedName>
</protein>
<proteinExistence type="predicted"/>
<reference evidence="2" key="2">
    <citation type="submission" date="2021-04" db="EMBL/GenBank/DDBJ databases">
        <authorList>
            <person name="Podell S."/>
        </authorList>
    </citation>
    <scope>NUCLEOTIDE SEQUENCE</scope>
    <source>
        <strain evidence="2">Hildebrandi</strain>
    </source>
</reference>
<reference evidence="2" key="1">
    <citation type="journal article" date="2021" name="Sci. Rep.">
        <title>Diploid genomic architecture of Nitzschia inconspicua, an elite biomass production diatom.</title>
        <authorList>
            <person name="Oliver A."/>
            <person name="Podell S."/>
            <person name="Pinowska A."/>
            <person name="Traller J.C."/>
            <person name="Smith S.R."/>
            <person name="McClure R."/>
            <person name="Beliaev A."/>
            <person name="Bohutskyi P."/>
            <person name="Hill E.A."/>
            <person name="Rabines A."/>
            <person name="Zheng H."/>
            <person name="Allen L.Z."/>
            <person name="Kuo A."/>
            <person name="Grigoriev I.V."/>
            <person name="Allen A.E."/>
            <person name="Hazlebeck D."/>
            <person name="Allen E.E."/>
        </authorList>
    </citation>
    <scope>NUCLEOTIDE SEQUENCE</scope>
    <source>
        <strain evidence="2">Hildebrandi</strain>
    </source>
</reference>
<feature type="region of interest" description="Disordered" evidence="1">
    <location>
        <begin position="302"/>
        <end position="328"/>
    </location>
</feature>
<dbReference type="Proteomes" id="UP000693970">
    <property type="component" value="Unassembled WGS sequence"/>
</dbReference>
<evidence type="ECO:0000313" key="3">
    <source>
        <dbReference type="Proteomes" id="UP000693970"/>
    </source>
</evidence>
<sequence>MAEGGTLAWKRQVIDQSRGPVGTYDSMRLPSELPEGVMWQHNPDNREWTLVRLDRPQQQRQGGQQQQKYQLQRTMAWNPHTGREQWCVRLKAVQQVAGTKDSNNKTLDSDEETIATAVDSVITGTTTTGNDLDYFMDDDDNIDNNNNNVMLNVTPRSMPEPPVLGKDYVVHTVLSSDTFQGILLRYKIKAIELRRINQFSGTNLALAPSHLVIPLTVGRSLDNIRLQDTTSMEYKLQIILTEYPHLTATERKAYLEMNDWDVDAALTEIRNDMQWEEDQDTIQAVQQSIEEVKIPTASRVWDDDDTSSLATPLLTSTNRQQPFELEDL</sequence>
<organism evidence="2 3">
    <name type="scientific">Nitzschia inconspicua</name>
    <dbReference type="NCBI Taxonomy" id="303405"/>
    <lineage>
        <taxon>Eukaryota</taxon>
        <taxon>Sar</taxon>
        <taxon>Stramenopiles</taxon>
        <taxon>Ochrophyta</taxon>
        <taxon>Bacillariophyta</taxon>
        <taxon>Bacillariophyceae</taxon>
        <taxon>Bacillariophycidae</taxon>
        <taxon>Bacillariales</taxon>
        <taxon>Bacillariaceae</taxon>
        <taxon>Nitzschia</taxon>
    </lineage>
</organism>
<gene>
    <name evidence="2" type="ORF">IV203_007781</name>
</gene>
<accession>A0A9K3PLI9</accession>
<evidence type="ECO:0000256" key="1">
    <source>
        <dbReference type="SAM" id="MobiDB-lite"/>
    </source>
</evidence>
<comment type="caution">
    <text evidence="2">The sequence shown here is derived from an EMBL/GenBank/DDBJ whole genome shotgun (WGS) entry which is preliminary data.</text>
</comment>
<feature type="compositionally biased region" description="Low complexity" evidence="1">
    <location>
        <begin position="307"/>
        <end position="317"/>
    </location>
</feature>
<dbReference type="OrthoDB" id="44507at2759"/>
<evidence type="ECO:0000313" key="2">
    <source>
        <dbReference type="EMBL" id="KAG7351733.1"/>
    </source>
</evidence>
<dbReference type="EMBL" id="JAGRRH010000017">
    <property type="protein sequence ID" value="KAG7351733.1"/>
    <property type="molecule type" value="Genomic_DNA"/>
</dbReference>
<evidence type="ECO:0008006" key="4">
    <source>
        <dbReference type="Google" id="ProtNLM"/>
    </source>
</evidence>
<keyword evidence="3" id="KW-1185">Reference proteome</keyword>
<name>A0A9K3PLI9_9STRA</name>